<dbReference type="Proteomes" id="UP001209229">
    <property type="component" value="Unassembled WGS sequence"/>
</dbReference>
<dbReference type="InterPro" id="IPR046342">
    <property type="entry name" value="CBS_dom_sf"/>
</dbReference>
<dbReference type="PROSITE" id="PS50042">
    <property type="entry name" value="CNMP_BINDING_3"/>
    <property type="match status" value="1"/>
</dbReference>
<dbReference type="Gene3D" id="3.10.580.10">
    <property type="entry name" value="CBS-domain"/>
    <property type="match status" value="1"/>
</dbReference>
<dbReference type="SUPFAM" id="SSF54631">
    <property type="entry name" value="CBS-domain pair"/>
    <property type="match status" value="1"/>
</dbReference>
<dbReference type="EMBL" id="JAPDPJ010000013">
    <property type="protein sequence ID" value="MCW3786331.1"/>
    <property type="molecule type" value="Genomic_DNA"/>
</dbReference>
<dbReference type="SUPFAM" id="SSF51206">
    <property type="entry name" value="cAMP-binding domain-like"/>
    <property type="match status" value="1"/>
</dbReference>
<dbReference type="CDD" id="cd05401">
    <property type="entry name" value="NT_GlnE_GlnD_like"/>
    <property type="match status" value="1"/>
</dbReference>
<dbReference type="Pfam" id="PF10335">
    <property type="entry name" value="DUF294_C"/>
    <property type="match status" value="1"/>
</dbReference>
<comment type="caution">
    <text evidence="2">The sequence shown here is derived from an EMBL/GenBank/DDBJ whole genome shotgun (WGS) entry which is preliminary data.</text>
</comment>
<name>A0AAE3SEL1_9BACT</name>
<dbReference type="AlphaFoldDB" id="A0AAE3SEL1"/>
<dbReference type="CDD" id="cd00038">
    <property type="entry name" value="CAP_ED"/>
    <property type="match status" value="1"/>
</dbReference>
<dbReference type="InterPro" id="IPR018490">
    <property type="entry name" value="cNMP-bd_dom_sf"/>
</dbReference>
<dbReference type="Gene3D" id="2.60.120.10">
    <property type="entry name" value="Jelly Rolls"/>
    <property type="match status" value="1"/>
</dbReference>
<reference evidence="2" key="1">
    <citation type="submission" date="2022-10" db="EMBL/GenBank/DDBJ databases">
        <authorList>
            <person name="Yu W.X."/>
        </authorList>
    </citation>
    <scope>NUCLEOTIDE SEQUENCE</scope>
    <source>
        <strain evidence="2">AAT</strain>
    </source>
</reference>
<feature type="domain" description="Cyclic nucleotide-binding" evidence="1">
    <location>
        <begin position="13"/>
        <end position="117"/>
    </location>
</feature>
<dbReference type="InterPro" id="IPR014710">
    <property type="entry name" value="RmlC-like_jellyroll"/>
</dbReference>
<keyword evidence="3" id="KW-1185">Reference proteome</keyword>
<dbReference type="GO" id="GO:0008773">
    <property type="term" value="F:[protein-PII] uridylyltransferase activity"/>
    <property type="evidence" value="ECO:0007669"/>
    <property type="project" value="InterPro"/>
</dbReference>
<evidence type="ECO:0000259" key="1">
    <source>
        <dbReference type="PROSITE" id="PS50042"/>
    </source>
</evidence>
<organism evidence="2 3">
    <name type="scientific">Plebeiibacterium sediminum</name>
    <dbReference type="NCBI Taxonomy" id="2992112"/>
    <lineage>
        <taxon>Bacteria</taxon>
        <taxon>Pseudomonadati</taxon>
        <taxon>Bacteroidota</taxon>
        <taxon>Bacteroidia</taxon>
        <taxon>Marinilabiliales</taxon>
        <taxon>Marinilabiliaceae</taxon>
        <taxon>Plebeiibacterium</taxon>
    </lineage>
</organism>
<dbReference type="RefSeq" id="WP_301189897.1">
    <property type="nucleotide sequence ID" value="NZ_JAPDPJ010000013.1"/>
</dbReference>
<evidence type="ECO:0000313" key="3">
    <source>
        <dbReference type="Proteomes" id="UP001209229"/>
    </source>
</evidence>
<dbReference type="InterPro" id="IPR000595">
    <property type="entry name" value="cNMP-bd_dom"/>
</dbReference>
<gene>
    <name evidence="2" type="ORF">OM075_07625</name>
</gene>
<proteinExistence type="predicted"/>
<sequence length="632" mass="73110">MVNRKEFLKNIAPFNILPETVLDEVSNMMKHKVFKNSETVYTQDETPLNTIDVIVKGAYNAYFYDSNNEIRLEELYAIGDIYGGSSVLLNKHYSIRTVVSKPDTEILSLDKDEFKALCRSYNKFFHHFTIQFGNKMLNDEYAHFVKRNTTFEENFMDADIIFTRKISSITPRLLVTCSIETPISEVAALMSNKQVNCVYIKEGDELTAFVSKDILIKEALASGKKVNTPVMEVAHRDIICIQKDALVYEALLALYPSKQEYILVKDGTESLGYLSRYRLLTEHAQSPLVFIQSVKLSNTILDLKEKWSRVPEMISLMIGRGVHAEIVNRIVTTIADEILLRIIDGVQKEMGPAPAKYCFMVIGSEARQEQTLATDQDNAIIYEDKANEQRELVRKYFLEFADRISTRLNDVGFKFCTGGFMAKNPKWCHSLSHWKRNYDMWINEAAPDTVTKFSTFFDCRFVYGEKDLFDELYNHMNNCIDKTSTKFLMNLVTNALRYEAPLTLFNNIKTFSKDERKVFNIKKAMNPIVDMMRMYSLKNKILVANTGNRMKALLEAGHINEVKYKEMQHAYYYLMGVRLKSQSSEILNEFREATNFIEPKKLTQVEQATLKEIFKFIKDLQWGIKMSFNKQG</sequence>
<dbReference type="Pfam" id="PF03445">
    <property type="entry name" value="DUF294"/>
    <property type="match status" value="1"/>
</dbReference>
<evidence type="ECO:0000313" key="2">
    <source>
        <dbReference type="EMBL" id="MCW3786331.1"/>
    </source>
</evidence>
<protein>
    <submittedName>
        <fullName evidence="2">DUF294 nucleotidyltransferase-like domain-containing protein</fullName>
    </submittedName>
</protein>
<dbReference type="InterPro" id="IPR005105">
    <property type="entry name" value="GlnD_Uridyltrans_N"/>
</dbReference>
<accession>A0AAE3SEL1</accession>
<dbReference type="InterPro" id="IPR018821">
    <property type="entry name" value="DUF294_put_nucleoTrafse_sb-bd"/>
</dbReference>